<keyword evidence="1" id="KW-0812">Transmembrane</keyword>
<feature type="transmembrane region" description="Helical" evidence="1">
    <location>
        <begin position="44"/>
        <end position="66"/>
    </location>
</feature>
<feature type="transmembrane region" description="Helical" evidence="1">
    <location>
        <begin position="290"/>
        <end position="308"/>
    </location>
</feature>
<organism evidence="2">
    <name type="scientific">hydrothermal vent metagenome</name>
    <dbReference type="NCBI Taxonomy" id="652676"/>
    <lineage>
        <taxon>unclassified sequences</taxon>
        <taxon>metagenomes</taxon>
        <taxon>ecological metagenomes</taxon>
    </lineage>
</organism>
<dbReference type="EMBL" id="UOFL01000228">
    <property type="protein sequence ID" value="VAW81830.1"/>
    <property type="molecule type" value="Genomic_DNA"/>
</dbReference>
<feature type="transmembrane region" description="Helical" evidence="1">
    <location>
        <begin position="12"/>
        <end position="32"/>
    </location>
</feature>
<accession>A0A3B0YYQ5</accession>
<feature type="transmembrane region" description="Helical" evidence="1">
    <location>
        <begin position="134"/>
        <end position="155"/>
    </location>
</feature>
<sequence>MKRLDINWRNAWAYWIVPINLIIAFSTAWLILLEQGRKPLQLSTLITTCIPVVLIIFLWYFVFSATKHSLKQLRANSSSEPIDNRQAIALILVYVGLIIVTHTLPNFVSQLINYNSLSDRAIQYMVYTSPQRLILINAFFVKSFLALLLGFWLVFRSSKLINLRRYRRTSIYQNIDLRKGLRLMVWVALLFFLNNFKSINFGGSFMSVVNTMIVLFLLWLWFLVIVSIYKIFPSSTENNTLSGLDAGKVLSVSYIVVGLTSLSFTAPNLVQMIATLYGMFYFGSFHPYQIILLCGFFLELLFSLWLIFRLGRIWGLYQYSKTDTTRQSDQSDWG</sequence>
<feature type="transmembrane region" description="Helical" evidence="1">
    <location>
        <begin position="249"/>
        <end position="270"/>
    </location>
</feature>
<reference evidence="2" key="1">
    <citation type="submission" date="2018-06" db="EMBL/GenBank/DDBJ databases">
        <authorList>
            <person name="Zhirakovskaya E."/>
        </authorList>
    </citation>
    <scope>NUCLEOTIDE SEQUENCE</scope>
</reference>
<name>A0A3B0YYQ5_9ZZZZ</name>
<evidence type="ECO:0000313" key="2">
    <source>
        <dbReference type="EMBL" id="VAW81830.1"/>
    </source>
</evidence>
<protein>
    <submittedName>
        <fullName evidence="2">Uncharacterized protein</fullName>
    </submittedName>
</protein>
<gene>
    <name evidence="2" type="ORF">MNBD_GAMMA12-1996</name>
</gene>
<keyword evidence="1" id="KW-0472">Membrane</keyword>
<proteinExistence type="predicted"/>
<evidence type="ECO:0000256" key="1">
    <source>
        <dbReference type="SAM" id="Phobius"/>
    </source>
</evidence>
<feature type="transmembrane region" description="Helical" evidence="1">
    <location>
        <begin position="205"/>
        <end position="229"/>
    </location>
</feature>
<keyword evidence="1" id="KW-1133">Transmembrane helix</keyword>
<dbReference type="AlphaFoldDB" id="A0A3B0YYQ5"/>
<feature type="transmembrane region" description="Helical" evidence="1">
    <location>
        <begin position="87"/>
        <end position="108"/>
    </location>
</feature>